<dbReference type="EMBL" id="JASBAO010000001">
    <property type="protein sequence ID" value="MDI2091483.1"/>
    <property type="molecule type" value="Genomic_DNA"/>
</dbReference>
<organism evidence="2 3">
    <name type="scientific">Commensalibacter oyaizuii</name>
    <dbReference type="NCBI Taxonomy" id="3043873"/>
    <lineage>
        <taxon>Bacteria</taxon>
        <taxon>Pseudomonadati</taxon>
        <taxon>Pseudomonadota</taxon>
        <taxon>Alphaproteobacteria</taxon>
        <taxon>Acetobacterales</taxon>
        <taxon>Acetobacteraceae</taxon>
    </lineage>
</organism>
<feature type="chain" id="PRO_5045604677" description="DUF1254 domain-containing protein" evidence="1">
    <location>
        <begin position="33"/>
        <end position="192"/>
    </location>
</feature>
<evidence type="ECO:0000313" key="2">
    <source>
        <dbReference type="EMBL" id="MDI2091483.1"/>
    </source>
</evidence>
<dbReference type="RefSeq" id="WP_281448574.1">
    <property type="nucleotide sequence ID" value="NZ_JASBAO010000001.1"/>
</dbReference>
<accession>A0ABT6Q2Y7</accession>
<evidence type="ECO:0000313" key="3">
    <source>
        <dbReference type="Proteomes" id="UP001431634"/>
    </source>
</evidence>
<sequence length="192" mass="22046">MSTFFINSVKKMCLLTVSIMAFSTAYISQTYAQTTYTSQKIEVDQYQKFGEWRYNPHFVPPTLMWWNDRMSMVPVLYISFLPDKIVLDAVTPVWPDTGIIFYLKDKKRETSGLNLTLQRRDKEHCFYSATIYGADRQNFINSFVTSHKARIITPSSYSQSLSLKHVDEAMQLVLSSNPGLGLTLPNSISNTK</sequence>
<feature type="signal peptide" evidence="1">
    <location>
        <begin position="1"/>
        <end position="32"/>
    </location>
</feature>
<keyword evidence="3" id="KW-1185">Reference proteome</keyword>
<evidence type="ECO:0000256" key="1">
    <source>
        <dbReference type="SAM" id="SignalP"/>
    </source>
</evidence>
<reference evidence="2" key="1">
    <citation type="submission" date="2023-05" db="EMBL/GenBank/DDBJ databases">
        <title>Whole genome sequence of Commensalibacter sp.</title>
        <authorList>
            <person name="Charoenyingcharoen P."/>
            <person name="Yukphan P."/>
        </authorList>
    </citation>
    <scope>NUCLEOTIDE SEQUENCE</scope>
    <source>
        <strain evidence="2">TBRC 16381</strain>
    </source>
</reference>
<evidence type="ECO:0008006" key="4">
    <source>
        <dbReference type="Google" id="ProtNLM"/>
    </source>
</evidence>
<dbReference type="Proteomes" id="UP001431634">
    <property type="component" value="Unassembled WGS sequence"/>
</dbReference>
<name>A0ABT6Q2Y7_9PROT</name>
<proteinExistence type="predicted"/>
<keyword evidence="1" id="KW-0732">Signal</keyword>
<gene>
    <name evidence="2" type="ORF">QJV27_08915</name>
</gene>
<comment type="caution">
    <text evidence="2">The sequence shown here is derived from an EMBL/GenBank/DDBJ whole genome shotgun (WGS) entry which is preliminary data.</text>
</comment>
<protein>
    <recommendedName>
        <fullName evidence="4">DUF1254 domain-containing protein</fullName>
    </recommendedName>
</protein>